<evidence type="ECO:0000256" key="7">
    <source>
        <dbReference type="ARBA" id="ARBA00023065"/>
    </source>
</evidence>
<evidence type="ECO:0000256" key="10">
    <source>
        <dbReference type="SAM" id="MobiDB-lite"/>
    </source>
</evidence>
<protein>
    <recommendedName>
        <fullName evidence="17">Cation/H+ exchanger domain-containing protein</fullName>
    </recommendedName>
</protein>
<dbReference type="Gene3D" id="1.20.1530.20">
    <property type="match status" value="1"/>
</dbReference>
<dbReference type="GO" id="GO:0016020">
    <property type="term" value="C:membrane"/>
    <property type="evidence" value="ECO:0007669"/>
    <property type="project" value="UniProtKB-SubCell"/>
</dbReference>
<dbReference type="Pfam" id="PF23259">
    <property type="entry name" value="CHX17_C"/>
    <property type="match status" value="1"/>
</dbReference>
<sequence>MDVNAVQNWYSSKTPKLPCYIVNITAEHGIWQSDNPLTQALPILAMQLTFSISVTTAVYYILRPLRVPHIVPDIIGGILLGPTALGKIQFFARLFPLRSIFIVETIGYWALSCHMFLIGLEMDMKSIVMTNQEVFIHALIGIVIPFVAGIALFFFMNAGDTFSYQGAFFWAITLGITGYPVVTRVLTNLKIIHTEMGRLAAQSSFITDLITWVLVAVLIPAKLGLLNAFFAIVLNVVFAFFCFYVGKPALSYIIKHTSREDKFNDHYLCSVLAAVSVFASATESLGMTSIVGAFLFGLIMPNRVLAGILVDKFESFISGYFLTLYFAACGIRVDFWAIKRWGRAVIVVIFSFVLKILSAFLFPYFYKILDTECFALGVISNTKGILAIFVLNLGYDRMYMSRQDYATMVIAVLLMTGATPSIIRTIYCPDKRLSQYKRRTIQNLRTDAEFRILACFQDFKNVSGMINLLECSNPTRQSPLHVFALSLVELTGRASAMLIVHDQHNRQTRYSENIVIALQTYADMHDLVNIQSLTALSPFSTMHEDICSLAEDKHVAFVIIPFHKLPNEDRSLEEDGVASFRGVNLNVLANTPCTVGIFIDRGFGAVMDGKSDQTTRQVLMVFIGGPDDREALSYAWRMAGSRCVRLQVLRFVPGNEIEETDAQELPLPANDPNRLLTTTSYVDEQQRLDDAFVSEFRLKCASEINISYVEKVANSDEDIVSTLQEMDPKSGFEPDLYVVGKGGGIISPLTKGLLDWSEFPELGAIGDLLAMSTFARGSVLVVQLYPGSGVTHGMSMQQSVHNQGFSMPRVHLKDWNDEEVKDGGGGSKRMADSTRNKQHTGSWRSMSGLSNGGMATASRGGSGKSSKERFQSWDETMTEEEYGSVADEPFAPRKKLEDFEP</sequence>
<evidence type="ECO:0000256" key="11">
    <source>
        <dbReference type="SAM" id="Phobius"/>
    </source>
</evidence>
<comment type="subcellular location">
    <subcellularLocation>
        <location evidence="1">Membrane</location>
        <topology evidence="1">Multi-pass membrane protein</topology>
    </subcellularLocation>
</comment>
<feature type="region of interest" description="Disordered" evidence="10">
    <location>
        <begin position="817"/>
        <end position="901"/>
    </location>
</feature>
<gene>
    <name evidence="15" type="ORF">K2173_006568</name>
</gene>
<feature type="compositionally biased region" description="Basic and acidic residues" evidence="10">
    <location>
        <begin position="890"/>
        <end position="901"/>
    </location>
</feature>
<feature type="transmembrane region" description="Helical" evidence="11">
    <location>
        <begin position="199"/>
        <end position="219"/>
    </location>
</feature>
<dbReference type="AlphaFoldDB" id="A0AAV8T598"/>
<feature type="compositionally biased region" description="Polar residues" evidence="10">
    <location>
        <begin position="839"/>
        <end position="849"/>
    </location>
</feature>
<evidence type="ECO:0000256" key="2">
    <source>
        <dbReference type="ARBA" id="ARBA00022448"/>
    </source>
</evidence>
<evidence type="ECO:0000259" key="13">
    <source>
        <dbReference type="Pfam" id="PF23256"/>
    </source>
</evidence>
<dbReference type="GO" id="GO:0012505">
    <property type="term" value="C:endomembrane system"/>
    <property type="evidence" value="ECO:0007669"/>
    <property type="project" value="TreeGrafter"/>
</dbReference>
<accession>A0AAV8T598</accession>
<keyword evidence="5" id="KW-0630">Potassium</keyword>
<evidence type="ECO:0000256" key="5">
    <source>
        <dbReference type="ARBA" id="ARBA00022958"/>
    </source>
</evidence>
<feature type="transmembrane region" description="Helical" evidence="11">
    <location>
        <begin position="101"/>
        <end position="122"/>
    </location>
</feature>
<dbReference type="PANTHER" id="PTHR32468">
    <property type="entry name" value="CATION/H + ANTIPORTER"/>
    <property type="match status" value="1"/>
</dbReference>
<organism evidence="15 16">
    <name type="scientific">Erythroxylum novogranatense</name>
    <dbReference type="NCBI Taxonomy" id="1862640"/>
    <lineage>
        <taxon>Eukaryota</taxon>
        <taxon>Viridiplantae</taxon>
        <taxon>Streptophyta</taxon>
        <taxon>Embryophyta</taxon>
        <taxon>Tracheophyta</taxon>
        <taxon>Spermatophyta</taxon>
        <taxon>Magnoliopsida</taxon>
        <taxon>eudicotyledons</taxon>
        <taxon>Gunneridae</taxon>
        <taxon>Pentapetalae</taxon>
        <taxon>rosids</taxon>
        <taxon>fabids</taxon>
        <taxon>Malpighiales</taxon>
        <taxon>Erythroxylaceae</taxon>
        <taxon>Erythroxylum</taxon>
    </lineage>
</organism>
<comment type="similarity">
    <text evidence="9">Belongs to the monovalent cation:proton antiporter 2 (CPA2) transporter (TC 2.A.37) family. CHX (TC 2.A.37.4) subfamily.</text>
</comment>
<feature type="transmembrane region" description="Helical" evidence="11">
    <location>
        <begin position="74"/>
        <end position="95"/>
    </location>
</feature>
<dbReference type="InterPro" id="IPR038770">
    <property type="entry name" value="Na+/solute_symporter_sf"/>
</dbReference>
<feature type="domain" description="Cation/H+ exchanger transmembrane" evidence="12">
    <location>
        <begin position="56"/>
        <end position="424"/>
    </location>
</feature>
<keyword evidence="2" id="KW-0813">Transport</keyword>
<evidence type="ECO:0000256" key="9">
    <source>
        <dbReference type="ARBA" id="ARBA00038341"/>
    </source>
</evidence>
<dbReference type="GO" id="GO:1902600">
    <property type="term" value="P:proton transmembrane transport"/>
    <property type="evidence" value="ECO:0007669"/>
    <property type="project" value="InterPro"/>
</dbReference>
<dbReference type="GO" id="GO:0006885">
    <property type="term" value="P:regulation of pH"/>
    <property type="evidence" value="ECO:0007669"/>
    <property type="project" value="TreeGrafter"/>
</dbReference>
<feature type="transmembrane region" description="Helical" evidence="11">
    <location>
        <begin position="167"/>
        <end position="187"/>
    </location>
</feature>
<dbReference type="Pfam" id="PF00999">
    <property type="entry name" value="Na_H_Exchanger"/>
    <property type="match status" value="1"/>
</dbReference>
<dbReference type="InterPro" id="IPR057291">
    <property type="entry name" value="CHX17_2nd"/>
</dbReference>
<feature type="domain" description="Cation/H(+) antiporter central" evidence="13">
    <location>
        <begin position="480"/>
        <end position="605"/>
    </location>
</feature>
<dbReference type="InterPro" id="IPR006153">
    <property type="entry name" value="Cation/H_exchanger_TM"/>
</dbReference>
<dbReference type="Pfam" id="PF23256">
    <property type="entry name" value="CHX17_2nd"/>
    <property type="match status" value="1"/>
</dbReference>
<evidence type="ECO:0000256" key="3">
    <source>
        <dbReference type="ARBA" id="ARBA00022538"/>
    </source>
</evidence>
<dbReference type="PANTHER" id="PTHR32468:SF68">
    <property type="entry name" value="CATION_H+ EXCHANGER DOMAIN-CONTAINING PROTEIN"/>
    <property type="match status" value="1"/>
</dbReference>
<keyword evidence="7" id="KW-0406">Ion transport</keyword>
<evidence type="ECO:0000313" key="16">
    <source>
        <dbReference type="Proteomes" id="UP001159364"/>
    </source>
</evidence>
<keyword evidence="16" id="KW-1185">Reference proteome</keyword>
<evidence type="ECO:0000256" key="4">
    <source>
        <dbReference type="ARBA" id="ARBA00022692"/>
    </source>
</evidence>
<comment type="caution">
    <text evidence="15">The sequence shown here is derived from an EMBL/GenBank/DDBJ whole genome shotgun (WGS) entry which is preliminary data.</text>
</comment>
<feature type="transmembrane region" description="Helical" evidence="11">
    <location>
        <begin position="344"/>
        <end position="362"/>
    </location>
</feature>
<feature type="transmembrane region" description="Helical" evidence="11">
    <location>
        <begin position="316"/>
        <end position="337"/>
    </location>
</feature>
<evidence type="ECO:0008006" key="17">
    <source>
        <dbReference type="Google" id="ProtNLM"/>
    </source>
</evidence>
<keyword evidence="4 11" id="KW-0812">Transmembrane</keyword>
<keyword evidence="6 11" id="KW-1133">Transmembrane helix</keyword>
<dbReference type="GO" id="GO:0006813">
    <property type="term" value="P:potassium ion transport"/>
    <property type="evidence" value="ECO:0007669"/>
    <property type="project" value="UniProtKB-KW"/>
</dbReference>
<evidence type="ECO:0000256" key="8">
    <source>
        <dbReference type="ARBA" id="ARBA00023136"/>
    </source>
</evidence>
<name>A0AAV8T598_9ROSI</name>
<keyword evidence="8 11" id="KW-0472">Membrane</keyword>
<dbReference type="Proteomes" id="UP001159364">
    <property type="component" value="Linkage Group LG06"/>
</dbReference>
<feature type="domain" description="Cation/H(+) antiporter C-terminal" evidence="14">
    <location>
        <begin position="618"/>
        <end position="787"/>
    </location>
</feature>
<evidence type="ECO:0000313" key="15">
    <source>
        <dbReference type="EMBL" id="KAJ8761966.1"/>
    </source>
</evidence>
<feature type="transmembrane region" description="Helical" evidence="11">
    <location>
        <begin position="374"/>
        <end position="393"/>
    </location>
</feature>
<evidence type="ECO:0000259" key="14">
    <source>
        <dbReference type="Pfam" id="PF23259"/>
    </source>
</evidence>
<dbReference type="EMBL" id="JAIWQS010000006">
    <property type="protein sequence ID" value="KAJ8761966.1"/>
    <property type="molecule type" value="Genomic_DNA"/>
</dbReference>
<dbReference type="InterPro" id="IPR050794">
    <property type="entry name" value="CPA2_transporter"/>
</dbReference>
<reference evidence="15 16" key="1">
    <citation type="submission" date="2021-09" db="EMBL/GenBank/DDBJ databases">
        <title>Genomic insights and catalytic innovation underlie evolution of tropane alkaloids biosynthesis.</title>
        <authorList>
            <person name="Wang Y.-J."/>
            <person name="Tian T."/>
            <person name="Huang J.-P."/>
            <person name="Huang S.-X."/>
        </authorList>
    </citation>
    <scope>NUCLEOTIDE SEQUENCE [LARGE SCALE GENOMIC DNA]</scope>
    <source>
        <strain evidence="15">KIB-2018</strain>
        <tissue evidence="15">Leaf</tissue>
    </source>
</reference>
<evidence type="ECO:0000256" key="1">
    <source>
        <dbReference type="ARBA" id="ARBA00004141"/>
    </source>
</evidence>
<keyword evidence="3" id="KW-0633">Potassium transport</keyword>
<feature type="transmembrane region" description="Helical" evidence="11">
    <location>
        <begin position="225"/>
        <end position="246"/>
    </location>
</feature>
<feature type="transmembrane region" description="Helical" evidence="11">
    <location>
        <begin position="40"/>
        <end position="62"/>
    </location>
</feature>
<dbReference type="GO" id="GO:0015297">
    <property type="term" value="F:antiporter activity"/>
    <property type="evidence" value="ECO:0007669"/>
    <property type="project" value="InterPro"/>
</dbReference>
<feature type="transmembrane region" description="Helical" evidence="11">
    <location>
        <begin position="267"/>
        <end position="296"/>
    </location>
</feature>
<evidence type="ECO:0000256" key="6">
    <source>
        <dbReference type="ARBA" id="ARBA00022989"/>
    </source>
</evidence>
<feature type="transmembrane region" description="Helical" evidence="11">
    <location>
        <begin position="405"/>
        <end position="427"/>
    </location>
</feature>
<proteinExistence type="inferred from homology"/>
<feature type="transmembrane region" description="Helical" evidence="11">
    <location>
        <begin position="134"/>
        <end position="155"/>
    </location>
</feature>
<evidence type="ECO:0000259" key="12">
    <source>
        <dbReference type="Pfam" id="PF00999"/>
    </source>
</evidence>
<dbReference type="InterPro" id="IPR057290">
    <property type="entry name" value="CHX17_C"/>
</dbReference>